<feature type="DNA-binding region" description="H-T-H motif" evidence="3">
    <location>
        <begin position="59"/>
        <end position="78"/>
    </location>
</feature>
<dbReference type="PROSITE" id="PS50977">
    <property type="entry name" value="HTH_TETR_2"/>
    <property type="match status" value="1"/>
</dbReference>
<dbReference type="OrthoDB" id="9179041at2"/>
<feature type="compositionally biased region" description="Low complexity" evidence="4">
    <location>
        <begin position="14"/>
        <end position="27"/>
    </location>
</feature>
<gene>
    <name evidence="6" type="primary">slmA</name>
    <name evidence="6" type="ORF">FOB72_13895</name>
</gene>
<dbReference type="SUPFAM" id="SSF46689">
    <property type="entry name" value="Homeodomain-like"/>
    <property type="match status" value="1"/>
</dbReference>
<proteinExistence type="predicted"/>
<sequence length="221" mass="24154">MGSESGNQAGAQVAAELAETEAGAEGTSARKRPRPGERRIQILQTLAGMLEHPRGEKITTAALAARLSVSEAALYRHFASKAQMFEGLIAFIEQTVFGLVNQITLQEEHGLRQAQAIVRMLLSFAEKNPGMTRVLTGEALVGEHERLQERINQMVDRIEASLRQCLKVAVTQGAFPSDADIPVRAALIMASVQGHWHRYAKSGFRKLPGEYIDGQLRVLLG</sequence>
<evidence type="ECO:0000256" key="3">
    <source>
        <dbReference type="PROSITE-ProRule" id="PRU00335"/>
    </source>
</evidence>
<dbReference type="Pfam" id="PF22276">
    <property type="entry name" value="SlmA-like_C"/>
    <property type="match status" value="1"/>
</dbReference>
<dbReference type="EMBL" id="CP044065">
    <property type="protein sequence ID" value="QET03842.1"/>
    <property type="molecule type" value="Genomic_DNA"/>
</dbReference>
<feature type="region of interest" description="Disordered" evidence="4">
    <location>
        <begin position="1"/>
        <end position="36"/>
    </location>
</feature>
<dbReference type="InterPro" id="IPR009057">
    <property type="entry name" value="Homeodomain-like_sf"/>
</dbReference>
<evidence type="ECO:0000313" key="6">
    <source>
        <dbReference type="EMBL" id="QET03842.1"/>
    </source>
</evidence>
<feature type="domain" description="HTH tetR-type" evidence="5">
    <location>
        <begin position="36"/>
        <end position="96"/>
    </location>
</feature>
<evidence type="ECO:0000313" key="7">
    <source>
        <dbReference type="Proteomes" id="UP000322822"/>
    </source>
</evidence>
<evidence type="ECO:0000256" key="4">
    <source>
        <dbReference type="SAM" id="MobiDB-lite"/>
    </source>
</evidence>
<dbReference type="Proteomes" id="UP000322822">
    <property type="component" value="Chromosome 1"/>
</dbReference>
<dbReference type="GO" id="GO:0000976">
    <property type="term" value="F:transcription cis-regulatory region binding"/>
    <property type="evidence" value="ECO:0007669"/>
    <property type="project" value="TreeGrafter"/>
</dbReference>
<dbReference type="InterPro" id="IPR036271">
    <property type="entry name" value="Tet_transcr_reg_TetR-rel_C_sf"/>
</dbReference>
<reference evidence="6 7" key="1">
    <citation type="submission" date="2019-09" db="EMBL/GenBank/DDBJ databases">
        <title>FDA dAtabase for Regulatory Grade micrObial Sequences (FDA-ARGOS): Supporting development and validation of Infectious Disease Dx tests.</title>
        <authorList>
            <person name="Sciortino C."/>
            <person name="Tallon L."/>
            <person name="Sadzewicz L."/>
            <person name="Vavikolanu K."/>
            <person name="Mehta A."/>
            <person name="Aluvathingal J."/>
            <person name="Nadendla S."/>
            <person name="Nandy P."/>
            <person name="Geyer C."/>
            <person name="Yan Y."/>
            <person name="Sichtig H."/>
        </authorList>
    </citation>
    <scope>NUCLEOTIDE SEQUENCE [LARGE SCALE GENOMIC DNA]</scope>
    <source>
        <strain evidence="6 7">FDAARGOS_664</strain>
    </source>
</reference>
<dbReference type="InterPro" id="IPR001647">
    <property type="entry name" value="HTH_TetR"/>
</dbReference>
<evidence type="ECO:0000256" key="2">
    <source>
        <dbReference type="ARBA" id="ARBA00023125"/>
    </source>
</evidence>
<protein>
    <submittedName>
        <fullName evidence="6">Nucleoid occlusion factor SlmA</fullName>
    </submittedName>
</protein>
<dbReference type="RefSeq" id="WP_150373911.1">
    <property type="nucleotide sequence ID" value="NZ_CP044065.1"/>
</dbReference>
<dbReference type="Pfam" id="PF00440">
    <property type="entry name" value="TetR_N"/>
    <property type="match status" value="1"/>
</dbReference>
<dbReference type="Gene3D" id="1.10.357.10">
    <property type="entry name" value="Tetracycline Repressor, domain 2"/>
    <property type="match status" value="1"/>
</dbReference>
<dbReference type="InterPro" id="IPR050109">
    <property type="entry name" value="HTH-type_TetR-like_transc_reg"/>
</dbReference>
<accession>A0A5P2H6Z8</accession>
<evidence type="ECO:0000256" key="1">
    <source>
        <dbReference type="ARBA" id="ARBA00023054"/>
    </source>
</evidence>
<dbReference type="GO" id="GO:0003700">
    <property type="term" value="F:DNA-binding transcription factor activity"/>
    <property type="evidence" value="ECO:0007669"/>
    <property type="project" value="TreeGrafter"/>
</dbReference>
<keyword evidence="1" id="KW-0175">Coiled coil</keyword>
<keyword evidence="2 3" id="KW-0238">DNA-binding</keyword>
<feature type="compositionally biased region" description="Polar residues" evidence="4">
    <location>
        <begin position="1"/>
        <end position="10"/>
    </location>
</feature>
<dbReference type="PANTHER" id="PTHR30055">
    <property type="entry name" value="HTH-TYPE TRANSCRIPTIONAL REGULATOR RUTR"/>
    <property type="match status" value="1"/>
</dbReference>
<dbReference type="AlphaFoldDB" id="A0A5P2H6Z8"/>
<dbReference type="PANTHER" id="PTHR30055:SF183">
    <property type="entry name" value="NUCLEOID OCCLUSION FACTOR SLMA"/>
    <property type="match status" value="1"/>
</dbReference>
<name>A0A5P2H6Z8_9BURK</name>
<dbReference type="InterPro" id="IPR054580">
    <property type="entry name" value="SlmA-like_C"/>
</dbReference>
<organism evidence="6 7">
    <name type="scientific">Cupriavidus pauculus</name>
    <dbReference type="NCBI Taxonomy" id="82633"/>
    <lineage>
        <taxon>Bacteria</taxon>
        <taxon>Pseudomonadati</taxon>
        <taxon>Pseudomonadota</taxon>
        <taxon>Betaproteobacteria</taxon>
        <taxon>Burkholderiales</taxon>
        <taxon>Burkholderiaceae</taxon>
        <taxon>Cupriavidus</taxon>
    </lineage>
</organism>
<evidence type="ECO:0000259" key="5">
    <source>
        <dbReference type="PROSITE" id="PS50977"/>
    </source>
</evidence>
<dbReference type="SUPFAM" id="SSF48498">
    <property type="entry name" value="Tetracyclin repressor-like, C-terminal domain"/>
    <property type="match status" value="1"/>
</dbReference>
<dbReference type="NCBIfam" id="NF007015">
    <property type="entry name" value="PRK09480.1"/>
    <property type="match status" value="1"/>
</dbReference>